<dbReference type="InterPro" id="IPR043269">
    <property type="entry name" value="FYVE_LST2"/>
</dbReference>
<evidence type="ECO:0000256" key="6">
    <source>
        <dbReference type="ARBA" id="ARBA00022833"/>
    </source>
</evidence>
<proteinExistence type="inferred from homology"/>
<feature type="domain" description="FYVE-type" evidence="9">
    <location>
        <begin position="605"/>
        <end position="663"/>
    </location>
</feature>
<dbReference type="PANTHER" id="PTHR46465">
    <property type="entry name" value="LATERAL SIGNALING TARGET PROTEIN 2 HOMOLOG"/>
    <property type="match status" value="1"/>
</dbReference>
<dbReference type="GO" id="GO:0008270">
    <property type="term" value="F:zinc ion binding"/>
    <property type="evidence" value="ECO:0007669"/>
    <property type="project" value="UniProtKB-KW"/>
</dbReference>
<keyword evidence="5 7" id="KW-0863">Zinc-finger</keyword>
<dbReference type="EMBL" id="NCKV01002225">
    <property type="protein sequence ID" value="RWS27150.1"/>
    <property type="molecule type" value="Genomic_DNA"/>
</dbReference>
<dbReference type="Pfam" id="PF01363">
    <property type="entry name" value="FYVE"/>
    <property type="match status" value="1"/>
</dbReference>
<evidence type="ECO:0000256" key="8">
    <source>
        <dbReference type="SAM" id="MobiDB-lite"/>
    </source>
</evidence>
<dbReference type="InterPro" id="IPR017455">
    <property type="entry name" value="Znf_FYVE-rel"/>
</dbReference>
<dbReference type="InterPro" id="IPR013083">
    <property type="entry name" value="Znf_RING/FYVE/PHD"/>
</dbReference>
<dbReference type="Proteomes" id="UP000288716">
    <property type="component" value="Unassembled WGS sequence"/>
</dbReference>
<dbReference type="PANTHER" id="PTHR46465:SF2">
    <property type="entry name" value="LATERAL SIGNALING TARGET PROTEIN 2 HOMOLOG"/>
    <property type="match status" value="1"/>
</dbReference>
<accession>A0A443SI10</accession>
<evidence type="ECO:0000256" key="5">
    <source>
        <dbReference type="ARBA" id="ARBA00022771"/>
    </source>
</evidence>
<comment type="function">
    <text evidence="1">Negative regulator of epidermal growth factor receptor (EGFR) signaling.</text>
</comment>
<dbReference type="PROSITE" id="PS50178">
    <property type="entry name" value="ZF_FYVE"/>
    <property type="match status" value="1"/>
</dbReference>
<keyword evidence="11" id="KW-1185">Reference proteome</keyword>
<dbReference type="SMART" id="SM00064">
    <property type="entry name" value="FYVE"/>
    <property type="match status" value="1"/>
</dbReference>
<evidence type="ECO:0000256" key="4">
    <source>
        <dbReference type="ARBA" id="ARBA00022723"/>
    </source>
</evidence>
<evidence type="ECO:0000313" key="10">
    <source>
        <dbReference type="EMBL" id="RWS27150.1"/>
    </source>
</evidence>
<name>A0A443SI10_9ACAR</name>
<dbReference type="AlphaFoldDB" id="A0A443SI10"/>
<dbReference type="OrthoDB" id="20035at2759"/>
<keyword evidence="4" id="KW-0479">Metal-binding</keyword>
<feature type="compositionally biased region" description="Low complexity" evidence="8">
    <location>
        <begin position="533"/>
        <end position="545"/>
    </location>
</feature>
<dbReference type="SUPFAM" id="SSF57903">
    <property type="entry name" value="FYVE/PHD zinc finger"/>
    <property type="match status" value="1"/>
</dbReference>
<feature type="compositionally biased region" description="Acidic residues" evidence="8">
    <location>
        <begin position="519"/>
        <end position="529"/>
    </location>
</feature>
<evidence type="ECO:0000259" key="9">
    <source>
        <dbReference type="PROSITE" id="PS50178"/>
    </source>
</evidence>
<comment type="similarity">
    <text evidence="2">Belongs to the lst-2 family.</text>
</comment>
<gene>
    <name evidence="10" type="ORF">B4U80_00874</name>
</gene>
<sequence length="663" mass="74198">MFSIRRWIAAKMFAQQAVAANHNNNRNNGFRRLLSSSANSSNSRNYIASNLTLLKFYGADEELNLIAAELDSFDGRRDPVRCTNLVNQLRGAQDKVISVIFTLMDEWNCERCSRDYRSKFPDDLLTGGENGESLNGQIWFGAECLAAGSNIMNHETESEALRPMAKVLTNTLDVLRQELRRCCTDLDDNFCVYKDVRGFDLICKLEEFDRMFASFEFEYVNAMLPIKSVDEIEKLQELTVLFSETVARALKRGLIQQSDIDECQPNVMITIPRLAIVYGLVFCGEESTIYKKQKEDLSNVFKPFHSLIHRVYDLLHILRPVELEFLEKLLTNEESDTSNLNTELETKETVTDNLSKAFSKRRHSSPECELNEYRDSASKSEGMLLSKKCASTLSVMNFITALGGNATKQTKNVNENNDNVSVSSIATSTTASTVDSFELALAVGAKNSNFIPSGTKQLLHRIFIIVAGLHYIHIKQMSKILFLSGIADQMQSSYASDLRTILRTIFSLYSSNCCDSDDDSVEEALEAQEEWNSSSSSSSSPSTATTPTAVLSFDIPSGAPLSVQSPIIPTANTPILQPEPDTTDSSSLISPIQSNLLLPPIWVPDELVSVCTSCSLQFTLIRRRHHCRNCGQIYCNNCANNFIALTHYGFYKPVRVCNLCYNQ</sequence>
<keyword evidence="6" id="KW-0862">Zinc</keyword>
<dbReference type="InterPro" id="IPR000306">
    <property type="entry name" value="Znf_FYVE"/>
</dbReference>
<evidence type="ECO:0000256" key="3">
    <source>
        <dbReference type="ARBA" id="ARBA00019870"/>
    </source>
</evidence>
<evidence type="ECO:0000313" key="11">
    <source>
        <dbReference type="Proteomes" id="UP000288716"/>
    </source>
</evidence>
<dbReference type="GO" id="GO:0031901">
    <property type="term" value="C:early endosome membrane"/>
    <property type="evidence" value="ECO:0007669"/>
    <property type="project" value="TreeGrafter"/>
</dbReference>
<evidence type="ECO:0000256" key="7">
    <source>
        <dbReference type="PROSITE-ProRule" id="PRU00091"/>
    </source>
</evidence>
<comment type="caution">
    <text evidence="10">The sequence shown here is derived from an EMBL/GenBank/DDBJ whole genome shotgun (WGS) entry which is preliminary data.</text>
</comment>
<dbReference type="InterPro" id="IPR051118">
    <property type="entry name" value="LST-2"/>
</dbReference>
<organism evidence="10 11">
    <name type="scientific">Leptotrombidium deliense</name>
    <dbReference type="NCBI Taxonomy" id="299467"/>
    <lineage>
        <taxon>Eukaryota</taxon>
        <taxon>Metazoa</taxon>
        <taxon>Ecdysozoa</taxon>
        <taxon>Arthropoda</taxon>
        <taxon>Chelicerata</taxon>
        <taxon>Arachnida</taxon>
        <taxon>Acari</taxon>
        <taxon>Acariformes</taxon>
        <taxon>Trombidiformes</taxon>
        <taxon>Prostigmata</taxon>
        <taxon>Anystina</taxon>
        <taxon>Parasitengona</taxon>
        <taxon>Trombiculoidea</taxon>
        <taxon>Trombiculidae</taxon>
        <taxon>Leptotrombidium</taxon>
    </lineage>
</organism>
<reference evidence="10 11" key="1">
    <citation type="journal article" date="2018" name="Gigascience">
        <title>Genomes of trombidid mites reveal novel predicted allergens and laterally-transferred genes associated with secondary metabolism.</title>
        <authorList>
            <person name="Dong X."/>
            <person name="Chaisiri K."/>
            <person name="Xia D."/>
            <person name="Armstrong S.D."/>
            <person name="Fang Y."/>
            <person name="Donnelly M.J."/>
            <person name="Kadowaki T."/>
            <person name="McGarry J.W."/>
            <person name="Darby A.C."/>
            <person name="Makepeace B.L."/>
        </authorList>
    </citation>
    <scope>NUCLEOTIDE SEQUENCE [LARGE SCALE GENOMIC DNA]</scope>
    <source>
        <strain evidence="10">UoL-UT</strain>
    </source>
</reference>
<evidence type="ECO:0000256" key="1">
    <source>
        <dbReference type="ARBA" id="ARBA00003580"/>
    </source>
</evidence>
<dbReference type="CDD" id="cd15731">
    <property type="entry name" value="FYVE_LST2"/>
    <property type="match status" value="1"/>
</dbReference>
<protein>
    <recommendedName>
        <fullName evidence="3">Lateral signaling target protein 2 homolog</fullName>
    </recommendedName>
</protein>
<feature type="region of interest" description="Disordered" evidence="8">
    <location>
        <begin position="519"/>
        <end position="545"/>
    </location>
</feature>
<dbReference type="VEuPathDB" id="VectorBase:LDEU004890"/>
<dbReference type="Gene3D" id="3.30.40.10">
    <property type="entry name" value="Zinc/RING finger domain, C3HC4 (zinc finger)"/>
    <property type="match status" value="1"/>
</dbReference>
<dbReference type="InterPro" id="IPR011011">
    <property type="entry name" value="Znf_FYVE_PHD"/>
</dbReference>
<evidence type="ECO:0000256" key="2">
    <source>
        <dbReference type="ARBA" id="ARBA00008755"/>
    </source>
</evidence>